<keyword evidence="2" id="KW-1185">Reference proteome</keyword>
<dbReference type="PANTHER" id="PTHR34541:SF3">
    <property type="entry name" value="OS05G0530300 PROTEIN"/>
    <property type="match status" value="1"/>
</dbReference>
<dbReference type="AlphaFoldDB" id="A0A9R0R2D5"/>
<dbReference type="EMBL" id="LT934112">
    <property type="protein sequence ID" value="VAH21584.1"/>
    <property type="molecule type" value="Genomic_DNA"/>
</dbReference>
<protein>
    <submittedName>
        <fullName evidence="1">Uncharacterized protein</fullName>
    </submittedName>
</protein>
<sequence length="211" mass="21501">MEISLDALLGVQRHGQDLADRLAQGVSGLLLHLHAQPPQLPWPAPLKLVPFDIELPAAGVDLPAVAVASFVEIGGRLGQAGSELGASVGGAVQQLSRQIPVPFRARRRKWDGASAPPTPAAAVDEGEAGLARERAAEGGMALEGVGEGGSLEEVAAAVAAATGSAAAARAVGAGAEGADGSDEEEDGFEFEIGTLGKFMKPQIYGGFLYRF</sequence>
<proteinExistence type="predicted"/>
<dbReference type="PANTHER" id="PTHR34541">
    <property type="entry name" value="OS01G0729900 PROTEIN"/>
    <property type="match status" value="1"/>
</dbReference>
<evidence type="ECO:0000313" key="1">
    <source>
        <dbReference type="EMBL" id="VAH21584.1"/>
    </source>
</evidence>
<organism evidence="1 2">
    <name type="scientific">Triticum turgidum subsp. durum</name>
    <name type="common">Durum wheat</name>
    <name type="synonym">Triticum durum</name>
    <dbReference type="NCBI Taxonomy" id="4567"/>
    <lineage>
        <taxon>Eukaryota</taxon>
        <taxon>Viridiplantae</taxon>
        <taxon>Streptophyta</taxon>
        <taxon>Embryophyta</taxon>
        <taxon>Tracheophyta</taxon>
        <taxon>Spermatophyta</taxon>
        <taxon>Magnoliopsida</taxon>
        <taxon>Liliopsida</taxon>
        <taxon>Poales</taxon>
        <taxon>Poaceae</taxon>
        <taxon>BOP clade</taxon>
        <taxon>Pooideae</taxon>
        <taxon>Triticodae</taxon>
        <taxon>Triticeae</taxon>
        <taxon>Triticinae</taxon>
        <taxon>Triticum</taxon>
    </lineage>
</organism>
<accession>A0A9R0R2D5</accession>
<evidence type="ECO:0000313" key="2">
    <source>
        <dbReference type="Proteomes" id="UP000324705"/>
    </source>
</evidence>
<dbReference type="Gramene" id="TRITD1Bv1G192260.5">
    <property type="protein sequence ID" value="TRITD1Bv1G192260.5"/>
    <property type="gene ID" value="TRITD1Bv1G192260"/>
</dbReference>
<name>A0A9R0R2D5_TRITD</name>
<gene>
    <name evidence="1" type="ORF">TRITD_1Bv1G192260</name>
</gene>
<dbReference type="Proteomes" id="UP000324705">
    <property type="component" value="Chromosome 1B"/>
</dbReference>
<reference evidence="1 2" key="1">
    <citation type="submission" date="2017-09" db="EMBL/GenBank/DDBJ databases">
        <authorList>
            <consortium name="International Durum Wheat Genome Sequencing Consortium (IDWGSC)"/>
            <person name="Milanesi L."/>
        </authorList>
    </citation>
    <scope>NUCLEOTIDE SEQUENCE [LARGE SCALE GENOMIC DNA]</scope>
    <source>
        <strain evidence="2">cv. Svevo</strain>
    </source>
</reference>